<dbReference type="EMBL" id="JAKJSC010000004">
    <property type="protein sequence ID" value="MDE5419574.1"/>
    <property type="molecule type" value="Genomic_DNA"/>
</dbReference>
<evidence type="ECO:0000313" key="2">
    <source>
        <dbReference type="Proteomes" id="UP001528920"/>
    </source>
</evidence>
<gene>
    <name evidence="1" type="ORF">L3049_16390</name>
</gene>
<protein>
    <recommendedName>
        <fullName evidence="3">Lipoprotein</fullName>
    </recommendedName>
</protein>
<sequence>MEKRLYILAFLTLIILEGCNFHSKNRVDESWEAVRQSEKIEDLISFAFEYPKADIIDSCILKLDQLVRLSPEISLSKYPILDSLNGEVKFGFIDTNNDCGDYYLKKQNTYLITIKDNGAFHNNKKLSYEGLKKSIEELLNKWHPKDEVPQRKLADVKYFGTILSSKLIIVLDTDVEQFDKDSNINWKQYIETLAMVRLTYQEIWNAKAQEVWKTDFSSLEFDRKLAIMKCLPFSMELNFVKRTFRN</sequence>
<reference evidence="1 2" key="1">
    <citation type="submission" date="2022-01" db="EMBL/GenBank/DDBJ databases">
        <title>Labilibaculum sp. nov, a marine bacterium isolated from Antarctica.</title>
        <authorList>
            <person name="Dai W."/>
        </authorList>
    </citation>
    <scope>NUCLEOTIDE SEQUENCE [LARGE SCALE GENOMIC DNA]</scope>
    <source>
        <strain evidence="1 2">DW002</strain>
    </source>
</reference>
<dbReference type="Proteomes" id="UP001528920">
    <property type="component" value="Unassembled WGS sequence"/>
</dbReference>
<comment type="caution">
    <text evidence="1">The sequence shown here is derived from an EMBL/GenBank/DDBJ whole genome shotgun (WGS) entry which is preliminary data.</text>
</comment>
<name>A0ABT5VVY5_9BACT</name>
<keyword evidence="2" id="KW-1185">Reference proteome</keyword>
<evidence type="ECO:0000313" key="1">
    <source>
        <dbReference type="EMBL" id="MDE5419574.1"/>
    </source>
</evidence>
<proteinExistence type="predicted"/>
<dbReference type="RefSeq" id="WP_275110904.1">
    <property type="nucleotide sequence ID" value="NZ_JAKJSC010000004.1"/>
</dbReference>
<organism evidence="1 2">
    <name type="scientific">Paralabilibaculum antarcticum</name>
    <dbReference type="NCBI Taxonomy" id="2912572"/>
    <lineage>
        <taxon>Bacteria</taxon>
        <taxon>Pseudomonadati</taxon>
        <taxon>Bacteroidota</taxon>
        <taxon>Bacteroidia</taxon>
        <taxon>Marinilabiliales</taxon>
        <taxon>Marinifilaceae</taxon>
        <taxon>Paralabilibaculum</taxon>
    </lineage>
</organism>
<evidence type="ECO:0008006" key="3">
    <source>
        <dbReference type="Google" id="ProtNLM"/>
    </source>
</evidence>
<accession>A0ABT5VVY5</accession>